<keyword evidence="2" id="KW-1185">Reference proteome</keyword>
<evidence type="ECO:0000313" key="2">
    <source>
        <dbReference type="Proteomes" id="UP000198953"/>
    </source>
</evidence>
<organism evidence="1 2">
    <name type="scientific">Nonomuraea pusilla</name>
    <dbReference type="NCBI Taxonomy" id="46177"/>
    <lineage>
        <taxon>Bacteria</taxon>
        <taxon>Bacillati</taxon>
        <taxon>Actinomycetota</taxon>
        <taxon>Actinomycetes</taxon>
        <taxon>Streptosporangiales</taxon>
        <taxon>Streptosporangiaceae</taxon>
        <taxon>Nonomuraea</taxon>
    </lineage>
</organism>
<dbReference type="STRING" id="46177.SAMN05660976_03217"/>
<sequence>MTVFVHLIHRKTRHLRYVAPGAEKRRSLEAMAKAFWIDQEFDRDRDGRFAVHVRKNLEELEEFEWGDIAPVRFACAAWRLATPPSLTPGYVRWDRRVLEATCHRNTWDGTLTARVRLVSPLPQELTRSRAWWRDRGWLGWQETFGQYVEPTQQDLARHPFLRATLLVEAPVPLDDLPPEPEGPHDEVEQSAQRAVAVLVRELNALVTPVLDQLP</sequence>
<name>A0A1H7SI05_9ACTN</name>
<dbReference type="AlphaFoldDB" id="A0A1H7SI05"/>
<dbReference type="Proteomes" id="UP000198953">
    <property type="component" value="Unassembled WGS sequence"/>
</dbReference>
<dbReference type="EMBL" id="FOBF01000006">
    <property type="protein sequence ID" value="SEL72290.1"/>
    <property type="molecule type" value="Genomic_DNA"/>
</dbReference>
<protein>
    <submittedName>
        <fullName evidence="1">Uncharacterized protein</fullName>
    </submittedName>
</protein>
<gene>
    <name evidence="1" type="ORF">SAMN05660976_03217</name>
</gene>
<evidence type="ECO:0000313" key="1">
    <source>
        <dbReference type="EMBL" id="SEL72290.1"/>
    </source>
</evidence>
<proteinExistence type="predicted"/>
<reference evidence="1 2" key="1">
    <citation type="submission" date="2016-10" db="EMBL/GenBank/DDBJ databases">
        <authorList>
            <person name="de Groot N.N."/>
        </authorList>
    </citation>
    <scope>NUCLEOTIDE SEQUENCE [LARGE SCALE GENOMIC DNA]</scope>
    <source>
        <strain evidence="1 2">DSM 43357</strain>
    </source>
</reference>
<accession>A0A1H7SI05</accession>